<protein>
    <submittedName>
        <fullName evidence="7">Alpha-mannosidase</fullName>
    </submittedName>
</protein>
<dbReference type="Gene3D" id="2.70.98.30">
    <property type="entry name" value="Golgi alpha-mannosidase II, domain 4"/>
    <property type="match status" value="1"/>
</dbReference>
<dbReference type="GO" id="GO:0004559">
    <property type="term" value="F:alpha-mannosidase activity"/>
    <property type="evidence" value="ECO:0007669"/>
    <property type="project" value="InterPro"/>
</dbReference>
<keyword evidence="8" id="KW-1185">Reference proteome</keyword>
<keyword evidence="4" id="KW-0326">Glycosidase</keyword>
<dbReference type="InterPro" id="IPR011013">
    <property type="entry name" value="Gal_mutarotase_sf_dom"/>
</dbReference>
<evidence type="ECO:0000256" key="3">
    <source>
        <dbReference type="ARBA" id="ARBA00022801"/>
    </source>
</evidence>
<accession>A0A6N7EG44</accession>
<evidence type="ECO:0000256" key="5">
    <source>
        <dbReference type="SAM" id="MobiDB-lite"/>
    </source>
</evidence>
<dbReference type="Pfam" id="PF07748">
    <property type="entry name" value="Glyco_hydro_38C"/>
    <property type="match status" value="1"/>
</dbReference>
<dbReference type="InterPro" id="IPR027291">
    <property type="entry name" value="Glyco_hydro_38_N_sf"/>
</dbReference>
<dbReference type="InterPro" id="IPR028995">
    <property type="entry name" value="Glyco_hydro_57/38_cen_sf"/>
</dbReference>
<evidence type="ECO:0000313" key="7">
    <source>
        <dbReference type="EMBL" id="MPV37000.1"/>
    </source>
</evidence>
<feature type="compositionally biased region" description="Pro residues" evidence="5">
    <location>
        <begin position="1"/>
        <end position="10"/>
    </location>
</feature>
<gene>
    <name evidence="7" type="ORF">GB881_08040</name>
</gene>
<dbReference type="RefSeq" id="WP_152815393.1">
    <property type="nucleotide sequence ID" value="NZ_WHPC01000023.1"/>
</dbReference>
<evidence type="ECO:0000256" key="4">
    <source>
        <dbReference type="ARBA" id="ARBA00023295"/>
    </source>
</evidence>
<dbReference type="GO" id="GO:0046872">
    <property type="term" value="F:metal ion binding"/>
    <property type="evidence" value="ECO:0007669"/>
    <property type="project" value="UniProtKB-KW"/>
</dbReference>
<comment type="similarity">
    <text evidence="1">Belongs to the glycosyl hydrolase 38 family.</text>
</comment>
<dbReference type="GO" id="GO:0009313">
    <property type="term" value="P:oligosaccharide catabolic process"/>
    <property type="evidence" value="ECO:0007669"/>
    <property type="project" value="TreeGrafter"/>
</dbReference>
<dbReference type="InterPro" id="IPR011330">
    <property type="entry name" value="Glyco_hydro/deAcase_b/a-brl"/>
</dbReference>
<dbReference type="CDD" id="cd10789">
    <property type="entry name" value="GH38N_AMII_ER_cytosolic"/>
    <property type="match status" value="1"/>
</dbReference>
<dbReference type="EMBL" id="WHPC01000023">
    <property type="protein sequence ID" value="MPV37000.1"/>
    <property type="molecule type" value="Genomic_DNA"/>
</dbReference>
<dbReference type="Gene3D" id="1.20.1270.50">
    <property type="entry name" value="Glycoside hydrolase family 38, central domain"/>
    <property type="match status" value="1"/>
</dbReference>
<evidence type="ECO:0000259" key="6">
    <source>
        <dbReference type="SMART" id="SM00872"/>
    </source>
</evidence>
<dbReference type="OrthoDB" id="9772207at2"/>
<dbReference type="AlphaFoldDB" id="A0A6N7EG44"/>
<dbReference type="GO" id="GO:0006013">
    <property type="term" value="P:mannose metabolic process"/>
    <property type="evidence" value="ECO:0007669"/>
    <property type="project" value="InterPro"/>
</dbReference>
<dbReference type="InterPro" id="IPR000602">
    <property type="entry name" value="Glyco_hydro_38_N"/>
</dbReference>
<dbReference type="InterPro" id="IPR013780">
    <property type="entry name" value="Glyco_hydro_b"/>
</dbReference>
<dbReference type="Pfam" id="PF01074">
    <property type="entry name" value="Glyco_hydro_38N"/>
    <property type="match status" value="1"/>
</dbReference>
<sequence>APADVPPTTPPSVDGTPTGAPRAVAPTSNAPSGPQPAGLRRDERPAATPDRTLHMVGNAHLDPVWLWPWQEGYQEARATFWSAIHRMDEYPDFVFTCDQVVLLTWVEESDPELFARIQERVAEGRWQMVGGWWVEPDCNLPTGESFVRQGLYGQRYLREKFGVTATVGMNVDPFGHHAMLPQILRGQGMDSYCFLRPGPHETASAGTAFWWESPDGSRVLGYRIPHEYCSPRGEVGGQADKGLAAVDQTLGDVMIFYGVGNHGGGPTKENIESIHRYDRMGTFGRMSMSSPRRYFDELAARRGAAGMSELPVWRGDLQHHAPGCYSAHSGIKAWQRRAQAAILSAERWAAVGTLAGDLPYPREDLARAWQQILFNQFHDILPGSAIEPAYDDARDQLGEAVAIAKRIITRTHNVIARQVDIPTDPATQPVLVFNPHPWPVRPTVELQYGVQPTGVHVVDADGARTPSQRIQSTATTDDKGRGAVAFRAEVPPLGYRLYRLRPGDAAPDAPWSGRAPGTLTVTDTVLENDHVRVEIDPATGWLSSLLDKRTGADLVAGAEGEHTVVCADPTDTWGHRVVSYAWPGEAMRTERVVVRERGPLRGRIRIERSWGRSRLVEELILDHDGDALEVRVTIDWREEAHLLKLRVPTALTESRATYEIPFAAIERPVDGAEEPAQTWVDLSGTVETGTGEGAGTGTTPAGLALVNNAKHAFDVSTDPSPSIGMTAVRSPVYSWHDPRLLDPDGFYSHQDQGVQHFTYLLVPHAGDLRAAGLPRRSAELGSPVRAMLESFHDGVLPDRLSFASDGGGQVMVTAIKGSEDDGDAGGVDLVVRAVETTGRPGRARLELGVAGRVVEADFGAYQLRTFTVPAAPDAPVREVDLIEWPVGESGGDLSVEPLPVVRLVQRGPDGQASDHEASDATEPAERLSPGEQELRPDE</sequence>
<keyword evidence="3" id="KW-0378">Hydrolase</keyword>
<dbReference type="Gene3D" id="3.20.110.10">
    <property type="entry name" value="Glycoside hydrolase 38, N terminal domain"/>
    <property type="match status" value="1"/>
</dbReference>
<reference evidence="7 8" key="1">
    <citation type="submission" date="2019-10" db="EMBL/GenBank/DDBJ databases">
        <title>Georgenia wutianyii sp. nov. and Georgenia yuyongxinii sp. nov. isolated from plateau pika (Ochotona curzoniae) in the Qinghai-Tibet plateau of China.</title>
        <authorList>
            <person name="Tian Z."/>
        </authorList>
    </citation>
    <scope>NUCLEOTIDE SEQUENCE [LARGE SCALE GENOMIC DNA]</scope>
    <source>
        <strain evidence="7 8">JCM 19765</strain>
    </source>
</reference>
<dbReference type="Proteomes" id="UP000437709">
    <property type="component" value="Unassembled WGS sequence"/>
</dbReference>
<feature type="domain" description="Glycoside hydrolase family 38 central" evidence="6">
    <location>
        <begin position="320"/>
        <end position="397"/>
    </location>
</feature>
<dbReference type="Gene3D" id="2.60.40.1180">
    <property type="entry name" value="Golgi alpha-mannosidase II"/>
    <property type="match status" value="1"/>
</dbReference>
<dbReference type="InterPro" id="IPR037094">
    <property type="entry name" value="Glyco_hydro_38_cen_sf"/>
</dbReference>
<dbReference type="SMART" id="SM00872">
    <property type="entry name" value="Alpha-mann_mid"/>
    <property type="match status" value="1"/>
</dbReference>
<dbReference type="PANTHER" id="PTHR46017">
    <property type="entry name" value="ALPHA-MANNOSIDASE 2C1"/>
    <property type="match status" value="1"/>
</dbReference>
<evidence type="ECO:0000313" key="8">
    <source>
        <dbReference type="Proteomes" id="UP000437709"/>
    </source>
</evidence>
<feature type="region of interest" description="Disordered" evidence="5">
    <location>
        <begin position="1"/>
        <end position="44"/>
    </location>
</feature>
<dbReference type="InterPro" id="IPR011682">
    <property type="entry name" value="Glyco_hydro_38_C"/>
</dbReference>
<feature type="non-terminal residue" evidence="7">
    <location>
        <position position="1"/>
    </location>
</feature>
<dbReference type="Pfam" id="PF09261">
    <property type="entry name" value="Alpha-mann_mid"/>
    <property type="match status" value="1"/>
</dbReference>
<proteinExistence type="inferred from homology"/>
<name>A0A6N7EG44_9MICO</name>
<keyword evidence="2" id="KW-0479">Metal-binding</keyword>
<feature type="region of interest" description="Disordered" evidence="5">
    <location>
        <begin position="901"/>
        <end position="938"/>
    </location>
</feature>
<dbReference type="InterPro" id="IPR015341">
    <property type="entry name" value="Glyco_hydro_38_cen"/>
</dbReference>
<dbReference type="SUPFAM" id="SSF88713">
    <property type="entry name" value="Glycoside hydrolase/deacetylase"/>
    <property type="match status" value="1"/>
</dbReference>
<comment type="caution">
    <text evidence="7">The sequence shown here is derived from an EMBL/GenBank/DDBJ whole genome shotgun (WGS) entry which is preliminary data.</text>
</comment>
<dbReference type="SUPFAM" id="SSF88688">
    <property type="entry name" value="Families 57/38 glycoside transferase middle domain"/>
    <property type="match status" value="1"/>
</dbReference>
<organism evidence="7 8">
    <name type="scientific">Georgenia subflava</name>
    <dbReference type="NCBI Taxonomy" id="1622177"/>
    <lineage>
        <taxon>Bacteria</taxon>
        <taxon>Bacillati</taxon>
        <taxon>Actinomycetota</taxon>
        <taxon>Actinomycetes</taxon>
        <taxon>Micrococcales</taxon>
        <taxon>Bogoriellaceae</taxon>
        <taxon>Georgenia</taxon>
    </lineage>
</organism>
<evidence type="ECO:0000256" key="1">
    <source>
        <dbReference type="ARBA" id="ARBA00009792"/>
    </source>
</evidence>
<dbReference type="PANTHER" id="PTHR46017:SF1">
    <property type="entry name" value="ALPHA-MANNOSIDASE 2C1"/>
    <property type="match status" value="1"/>
</dbReference>
<dbReference type="SUPFAM" id="SSF74650">
    <property type="entry name" value="Galactose mutarotase-like"/>
    <property type="match status" value="1"/>
</dbReference>
<dbReference type="GO" id="GO:0030246">
    <property type="term" value="F:carbohydrate binding"/>
    <property type="evidence" value="ECO:0007669"/>
    <property type="project" value="InterPro"/>
</dbReference>
<evidence type="ECO:0000256" key="2">
    <source>
        <dbReference type="ARBA" id="ARBA00022723"/>
    </source>
</evidence>